<dbReference type="InterPro" id="IPR025476">
    <property type="entry name" value="Helitron_helicase-like"/>
</dbReference>
<dbReference type="AlphaFoldDB" id="A0A164U0X4"/>
<dbReference type="EMBL" id="KV419409">
    <property type="protein sequence ID" value="KZS92818.1"/>
    <property type="molecule type" value="Genomic_DNA"/>
</dbReference>
<organism evidence="2 3">
    <name type="scientific">Sistotremastrum niveocremeum HHB9708</name>
    <dbReference type="NCBI Taxonomy" id="1314777"/>
    <lineage>
        <taxon>Eukaryota</taxon>
        <taxon>Fungi</taxon>
        <taxon>Dikarya</taxon>
        <taxon>Basidiomycota</taxon>
        <taxon>Agaricomycotina</taxon>
        <taxon>Agaricomycetes</taxon>
        <taxon>Sistotremastrales</taxon>
        <taxon>Sistotremastraceae</taxon>
        <taxon>Sertulicium</taxon>
        <taxon>Sertulicium niveocremeum</taxon>
    </lineage>
</organism>
<feature type="non-terminal residue" evidence="2">
    <location>
        <position position="107"/>
    </location>
</feature>
<keyword evidence="3" id="KW-1185">Reference proteome</keyword>
<name>A0A164U0X4_9AGAM</name>
<dbReference type="Proteomes" id="UP000076722">
    <property type="component" value="Unassembled WGS sequence"/>
</dbReference>
<dbReference type="Pfam" id="PF14214">
    <property type="entry name" value="Helitron_like_N"/>
    <property type="match status" value="1"/>
</dbReference>
<gene>
    <name evidence="2" type="ORF">SISNIDRAFT_402728</name>
</gene>
<evidence type="ECO:0000259" key="1">
    <source>
        <dbReference type="Pfam" id="PF14214"/>
    </source>
</evidence>
<evidence type="ECO:0000313" key="2">
    <source>
        <dbReference type="EMBL" id="KZS92818.1"/>
    </source>
</evidence>
<dbReference type="OrthoDB" id="3366231at2759"/>
<evidence type="ECO:0000313" key="3">
    <source>
        <dbReference type="Proteomes" id="UP000076722"/>
    </source>
</evidence>
<sequence length="107" mass="12562">MTANPNWPEILAELLPGQTVYDQPDLVSRVFHMKKNAVLRDIYTLGIFGRVVAHVYVIEFQKRGLPHMHLLIFLHHDDRLKEPRHFEHMIRAELPDPVTEPELYEAV</sequence>
<dbReference type="STRING" id="1314777.A0A164U0X4"/>
<reference evidence="2 3" key="1">
    <citation type="journal article" date="2016" name="Mol. Biol. Evol.">
        <title>Comparative Genomics of Early-Diverging Mushroom-Forming Fungi Provides Insights into the Origins of Lignocellulose Decay Capabilities.</title>
        <authorList>
            <person name="Nagy L.G."/>
            <person name="Riley R."/>
            <person name="Tritt A."/>
            <person name="Adam C."/>
            <person name="Daum C."/>
            <person name="Floudas D."/>
            <person name="Sun H."/>
            <person name="Yadav J.S."/>
            <person name="Pangilinan J."/>
            <person name="Larsson K.H."/>
            <person name="Matsuura K."/>
            <person name="Barry K."/>
            <person name="Labutti K."/>
            <person name="Kuo R."/>
            <person name="Ohm R.A."/>
            <person name="Bhattacharya S.S."/>
            <person name="Shirouzu T."/>
            <person name="Yoshinaga Y."/>
            <person name="Martin F.M."/>
            <person name="Grigoriev I.V."/>
            <person name="Hibbett D.S."/>
        </authorList>
    </citation>
    <scope>NUCLEOTIDE SEQUENCE [LARGE SCALE GENOMIC DNA]</scope>
    <source>
        <strain evidence="2 3">HHB9708</strain>
    </source>
</reference>
<feature type="domain" description="Helitron helicase-like" evidence="1">
    <location>
        <begin position="1"/>
        <end position="72"/>
    </location>
</feature>
<proteinExistence type="predicted"/>
<protein>
    <recommendedName>
        <fullName evidence="1">Helitron helicase-like domain-containing protein</fullName>
    </recommendedName>
</protein>
<accession>A0A164U0X4</accession>